<gene>
    <name evidence="5" type="ORF">ACRE_047900</name>
</gene>
<protein>
    <submittedName>
        <fullName evidence="5">Uncharacterized protein</fullName>
    </submittedName>
</protein>
<dbReference type="GO" id="GO:0051015">
    <property type="term" value="F:actin filament binding"/>
    <property type="evidence" value="ECO:0007669"/>
    <property type="project" value="TreeGrafter"/>
</dbReference>
<evidence type="ECO:0000256" key="2">
    <source>
        <dbReference type="ARBA" id="ARBA00010878"/>
    </source>
</evidence>
<dbReference type="HOGENOM" id="CLU_062276_2_0_1"/>
<evidence type="ECO:0000256" key="1">
    <source>
        <dbReference type="ARBA" id="ARBA00004604"/>
    </source>
</evidence>
<evidence type="ECO:0000313" key="5">
    <source>
        <dbReference type="EMBL" id="KFH44419.1"/>
    </source>
</evidence>
<comment type="similarity">
    <text evidence="2">Belongs to the FRG1 family.</text>
</comment>
<dbReference type="EMBL" id="JPKY01000048">
    <property type="protein sequence ID" value="KFH44419.1"/>
    <property type="molecule type" value="Genomic_DNA"/>
</dbReference>
<dbReference type="PANTHER" id="PTHR12928">
    <property type="entry name" value="FRG1 PROTEIN"/>
    <property type="match status" value="1"/>
</dbReference>
<dbReference type="Pfam" id="PF06229">
    <property type="entry name" value="FRG1"/>
    <property type="match status" value="1"/>
</dbReference>
<dbReference type="STRING" id="857340.A0A086T4Y7"/>
<evidence type="ECO:0000256" key="4">
    <source>
        <dbReference type="SAM" id="MobiDB-lite"/>
    </source>
</evidence>
<evidence type="ECO:0000313" key="6">
    <source>
        <dbReference type="Proteomes" id="UP000029964"/>
    </source>
</evidence>
<feature type="region of interest" description="Disordered" evidence="4">
    <location>
        <begin position="1"/>
        <end position="54"/>
    </location>
</feature>
<dbReference type="PANTHER" id="PTHR12928:SF0">
    <property type="entry name" value="FSHD REGION GENE 1"/>
    <property type="match status" value="1"/>
</dbReference>
<comment type="caution">
    <text evidence="5">The sequence shown here is derived from an EMBL/GenBank/DDBJ whole genome shotgun (WGS) entry which is preliminary data.</text>
</comment>
<dbReference type="OrthoDB" id="5539371at2759"/>
<dbReference type="Proteomes" id="UP000029964">
    <property type="component" value="Unassembled WGS sequence"/>
</dbReference>
<name>A0A086T4Y7_HAPC1</name>
<dbReference type="InterPro" id="IPR010414">
    <property type="entry name" value="FRG1"/>
</dbReference>
<dbReference type="SUPFAM" id="SSF50405">
    <property type="entry name" value="Actin-crosslinking proteins"/>
    <property type="match status" value="1"/>
</dbReference>
<evidence type="ECO:0000256" key="3">
    <source>
        <dbReference type="ARBA" id="ARBA00023242"/>
    </source>
</evidence>
<dbReference type="InterPro" id="IPR008999">
    <property type="entry name" value="Actin-crosslinking"/>
</dbReference>
<organism evidence="5 6">
    <name type="scientific">Hapsidospora chrysogenum (strain ATCC 11550 / CBS 779.69 / DSM 880 / IAM 14645 / JCM 23072 / IMI 49137)</name>
    <name type="common">Acremonium chrysogenum</name>
    <dbReference type="NCBI Taxonomy" id="857340"/>
    <lineage>
        <taxon>Eukaryota</taxon>
        <taxon>Fungi</taxon>
        <taxon>Dikarya</taxon>
        <taxon>Ascomycota</taxon>
        <taxon>Pezizomycotina</taxon>
        <taxon>Sordariomycetes</taxon>
        <taxon>Hypocreomycetidae</taxon>
        <taxon>Hypocreales</taxon>
        <taxon>Bionectriaceae</taxon>
        <taxon>Hapsidospora</taxon>
    </lineage>
</organism>
<keyword evidence="6" id="KW-1185">Reference proteome</keyword>
<comment type="subcellular location">
    <subcellularLocation>
        <location evidence="1">Nucleus</location>
        <location evidence="1">Nucleolus</location>
    </subcellularLocation>
</comment>
<dbReference type="GO" id="GO:0071013">
    <property type="term" value="C:catalytic step 2 spliceosome"/>
    <property type="evidence" value="ECO:0007669"/>
    <property type="project" value="TreeGrafter"/>
</dbReference>
<keyword evidence="3" id="KW-0539">Nucleus</keyword>
<accession>A0A086T4Y7</accession>
<proteinExistence type="inferred from homology"/>
<sequence length="276" mass="30237">MVKPLTFKGDKKPKKRKRPVDDSAGSSTQRVQKKAAAAAEDEEGAANDDSWVSAEAPGDVVGPVMIVLPTDTPSALASDQNGTVFALPIENIVDGNPASAEPHDVRQVWVANRVAGTESFRFKGNHGRYLSCDKIGQLSATSEAVSPLECFNVIPTPDTPGTFQLQTQRETFITVKPPPSSSSSAKKQVTEVRGDAEDIAFGTTLRIRMQARYKPRLRASKEERAQAKISRAQLEEAAGRRLNEDEVRMLKKARREGNYHEALLDIKVKTKHDKFA</sequence>
<reference evidence="6" key="1">
    <citation type="journal article" date="2014" name="Genome Announc.">
        <title>Genome sequence and annotation of Acremonium chrysogenum, producer of the beta-lactam antibiotic cephalosporin C.</title>
        <authorList>
            <person name="Terfehr D."/>
            <person name="Dahlmann T.A."/>
            <person name="Specht T."/>
            <person name="Zadra I."/>
            <person name="Kuernsteiner H."/>
            <person name="Kueck U."/>
        </authorList>
    </citation>
    <scope>NUCLEOTIDE SEQUENCE [LARGE SCALE GENOMIC DNA]</scope>
    <source>
        <strain evidence="6">ATCC 11550 / CBS 779.69 / DSM 880 / IAM 14645 / JCM 23072 / IMI 49137</strain>
    </source>
</reference>
<dbReference type="AlphaFoldDB" id="A0A086T4Y7"/>
<dbReference type="GO" id="GO:0005730">
    <property type="term" value="C:nucleolus"/>
    <property type="evidence" value="ECO:0007669"/>
    <property type="project" value="UniProtKB-SubCell"/>
</dbReference>
<dbReference type="Gene3D" id="2.80.10.50">
    <property type="match status" value="1"/>
</dbReference>
<dbReference type="CDD" id="cd23339">
    <property type="entry name" value="beta-trefoil_FSCN_fungal_FRG1-like"/>
    <property type="match status" value="1"/>
</dbReference>